<dbReference type="RefSeq" id="WP_176753930.1">
    <property type="nucleotide sequence ID" value="NZ_FMWO01000057.1"/>
</dbReference>
<proteinExistence type="predicted"/>
<evidence type="ECO:0000256" key="1">
    <source>
        <dbReference type="SAM" id="MobiDB-lite"/>
    </source>
</evidence>
<feature type="domain" description="LACTB2 winged helix" evidence="2">
    <location>
        <begin position="8"/>
        <end position="52"/>
    </location>
</feature>
<reference evidence="3 4" key="1">
    <citation type="submission" date="2016-10" db="EMBL/GenBank/DDBJ databases">
        <authorList>
            <person name="de Groot N.N."/>
        </authorList>
    </citation>
    <scope>NUCLEOTIDE SEQUENCE [LARGE SCALE GENOMIC DNA]</scope>
    <source>
        <strain evidence="3">1</strain>
    </source>
</reference>
<organism evidence="3 4">
    <name type="scientific">Nitrosomonas mobilis</name>
    <dbReference type="NCBI Taxonomy" id="51642"/>
    <lineage>
        <taxon>Bacteria</taxon>
        <taxon>Pseudomonadati</taxon>
        <taxon>Pseudomonadota</taxon>
        <taxon>Betaproteobacteria</taxon>
        <taxon>Nitrosomonadales</taxon>
        <taxon>Nitrosomonadaceae</taxon>
        <taxon>Nitrosomonas</taxon>
    </lineage>
</organism>
<protein>
    <recommendedName>
        <fullName evidence="2">LACTB2 winged helix domain-containing protein</fullName>
    </recommendedName>
</protein>
<dbReference type="Pfam" id="PF17778">
    <property type="entry name" value="WHD_BLACT"/>
    <property type="match status" value="1"/>
</dbReference>
<sequence>MEVAGPASSGEITKATYDGAPPAIHPLAQSPLLAHLFKLEQEHVVAQTEVQWRLL</sequence>
<dbReference type="Proteomes" id="UP000198729">
    <property type="component" value="Unassembled WGS sequence"/>
</dbReference>
<evidence type="ECO:0000313" key="3">
    <source>
        <dbReference type="EMBL" id="SCZ86157.1"/>
    </source>
</evidence>
<dbReference type="AlphaFoldDB" id="A0A1G5SGN5"/>
<name>A0A1G5SGN5_9PROT</name>
<evidence type="ECO:0000313" key="4">
    <source>
        <dbReference type="Proteomes" id="UP000198729"/>
    </source>
</evidence>
<evidence type="ECO:0000259" key="2">
    <source>
        <dbReference type="Pfam" id="PF17778"/>
    </source>
</evidence>
<dbReference type="InterPro" id="IPR041516">
    <property type="entry name" value="LACTB2_WH"/>
</dbReference>
<feature type="region of interest" description="Disordered" evidence="1">
    <location>
        <begin position="1"/>
        <end position="20"/>
    </location>
</feature>
<gene>
    <name evidence="3" type="ORF">NSMM_490046</name>
</gene>
<dbReference type="InterPro" id="IPR036388">
    <property type="entry name" value="WH-like_DNA-bd_sf"/>
</dbReference>
<accession>A0A1G5SGN5</accession>
<keyword evidence="4" id="KW-1185">Reference proteome</keyword>
<dbReference type="Gene3D" id="1.10.10.10">
    <property type="entry name" value="Winged helix-like DNA-binding domain superfamily/Winged helix DNA-binding domain"/>
    <property type="match status" value="1"/>
</dbReference>
<dbReference type="EMBL" id="FMWO01000057">
    <property type="protein sequence ID" value="SCZ86157.1"/>
    <property type="molecule type" value="Genomic_DNA"/>
</dbReference>